<dbReference type="PROSITE" id="PS50075">
    <property type="entry name" value="CARRIER"/>
    <property type="match status" value="1"/>
</dbReference>
<evidence type="ECO:0000313" key="5">
    <source>
        <dbReference type="EMBL" id="GAA4230013.1"/>
    </source>
</evidence>
<reference evidence="6" key="1">
    <citation type="journal article" date="2019" name="Int. J. Syst. Evol. Microbiol.">
        <title>The Global Catalogue of Microorganisms (GCM) 10K type strain sequencing project: providing services to taxonomists for standard genome sequencing and annotation.</title>
        <authorList>
            <consortium name="The Broad Institute Genomics Platform"/>
            <consortium name="The Broad Institute Genome Sequencing Center for Infectious Disease"/>
            <person name="Wu L."/>
            <person name="Ma J."/>
        </authorList>
    </citation>
    <scope>NUCLEOTIDE SEQUENCE [LARGE SCALE GENOMIC DNA]</scope>
    <source>
        <strain evidence="6">JCM 17440</strain>
    </source>
</reference>
<keyword evidence="5" id="KW-0808">Transferase</keyword>
<protein>
    <submittedName>
        <fullName evidence="5">Acyltransferase domain-containing protein</fullName>
    </submittedName>
</protein>
<evidence type="ECO:0000256" key="1">
    <source>
        <dbReference type="ARBA" id="ARBA00022450"/>
    </source>
</evidence>
<dbReference type="InterPro" id="IPR001227">
    <property type="entry name" value="Ac_transferase_dom_sf"/>
</dbReference>
<keyword evidence="1" id="KW-0596">Phosphopantetheine</keyword>
<name>A0ABP8BYZ1_9ACTN</name>
<dbReference type="SUPFAM" id="SSF47336">
    <property type="entry name" value="ACP-like"/>
    <property type="match status" value="1"/>
</dbReference>
<dbReference type="PANTHER" id="PTHR43775:SF37">
    <property type="entry name" value="SI:DKEY-61P9.11"/>
    <property type="match status" value="1"/>
</dbReference>
<accession>A0ABP8BYZ1</accession>
<feature type="domain" description="Carrier" evidence="4">
    <location>
        <begin position="368"/>
        <end position="448"/>
    </location>
</feature>
<dbReference type="SUPFAM" id="SSF52151">
    <property type="entry name" value="FabD/lysophospholipase-like"/>
    <property type="match status" value="1"/>
</dbReference>
<organism evidence="5 6">
    <name type="scientific">Actinomadura meridiana</name>
    <dbReference type="NCBI Taxonomy" id="559626"/>
    <lineage>
        <taxon>Bacteria</taxon>
        <taxon>Bacillati</taxon>
        <taxon>Actinomycetota</taxon>
        <taxon>Actinomycetes</taxon>
        <taxon>Streptosporangiales</taxon>
        <taxon>Thermomonosporaceae</taxon>
        <taxon>Actinomadura</taxon>
    </lineage>
</organism>
<dbReference type="InterPro" id="IPR050091">
    <property type="entry name" value="PKS_NRPS_Biosynth_Enz"/>
</dbReference>
<dbReference type="InterPro" id="IPR014043">
    <property type="entry name" value="Acyl_transferase_dom"/>
</dbReference>
<dbReference type="Gene3D" id="1.10.1200.10">
    <property type="entry name" value="ACP-like"/>
    <property type="match status" value="1"/>
</dbReference>
<dbReference type="Pfam" id="PF00550">
    <property type="entry name" value="PP-binding"/>
    <property type="match status" value="1"/>
</dbReference>
<dbReference type="SUPFAM" id="SSF55048">
    <property type="entry name" value="Probable ACP-binding domain of malonyl-CoA ACP transacylase"/>
    <property type="match status" value="1"/>
</dbReference>
<keyword evidence="5" id="KW-0012">Acyltransferase</keyword>
<feature type="region of interest" description="Disordered" evidence="3">
    <location>
        <begin position="346"/>
        <end position="369"/>
    </location>
</feature>
<evidence type="ECO:0000256" key="3">
    <source>
        <dbReference type="SAM" id="MobiDB-lite"/>
    </source>
</evidence>
<dbReference type="Gene3D" id="3.30.70.250">
    <property type="entry name" value="Malonyl-CoA ACP transacylase, ACP-binding"/>
    <property type="match status" value="1"/>
</dbReference>
<dbReference type="InterPro" id="IPR016036">
    <property type="entry name" value="Malonyl_transacylase_ACP-bd"/>
</dbReference>
<evidence type="ECO:0000313" key="6">
    <source>
        <dbReference type="Proteomes" id="UP001501710"/>
    </source>
</evidence>
<dbReference type="RefSeq" id="WP_344894398.1">
    <property type="nucleotide sequence ID" value="NZ_BAABAS010000005.1"/>
</dbReference>
<dbReference type="Pfam" id="PF00698">
    <property type="entry name" value="Acyl_transf_1"/>
    <property type="match status" value="1"/>
</dbReference>
<keyword evidence="2" id="KW-0597">Phosphoprotein</keyword>
<dbReference type="Gene3D" id="3.40.366.10">
    <property type="entry name" value="Malonyl-Coenzyme A Acyl Carrier Protein, domain 2"/>
    <property type="match status" value="1"/>
</dbReference>
<dbReference type="SMART" id="SM00827">
    <property type="entry name" value="PKS_AT"/>
    <property type="match status" value="1"/>
</dbReference>
<dbReference type="Proteomes" id="UP001501710">
    <property type="component" value="Unassembled WGS sequence"/>
</dbReference>
<comment type="caution">
    <text evidence="5">The sequence shown here is derived from an EMBL/GenBank/DDBJ whole genome shotgun (WGS) entry which is preliminary data.</text>
</comment>
<dbReference type="InterPro" id="IPR009081">
    <property type="entry name" value="PP-bd_ACP"/>
</dbReference>
<dbReference type="InterPro" id="IPR016035">
    <property type="entry name" value="Acyl_Trfase/lysoPLipase"/>
</dbReference>
<keyword evidence="6" id="KW-1185">Reference proteome</keyword>
<dbReference type="EMBL" id="BAABAS010000005">
    <property type="protein sequence ID" value="GAA4230013.1"/>
    <property type="molecule type" value="Genomic_DNA"/>
</dbReference>
<sequence length="458" mass="48272">MVRTAFVVPGQGGYLPGLFAKLLDEYPKVEEVLAGVDKVARGFGCGEVSSLLSDPGAPEIGEIAAQDPATLHLAIYGTGVAAFQVLAESGIHPDLLIGHSLGEMGALAVSGMLSVEDGAVLSVRRDEALRRNSKGSGGMVALHTGYQRAHHMLRSLDSWTLAIALDNAPDQVVVSGPDDELGALLELAGVLGIQATKLPVSYPFHNGRLLSAAAEDFAASVSTVTVRHGETPVYSPVLNRYVDGVGDVEELLVGHLVRPVRFLEGIRTVHADRVRSYVECGARSICCDLVEKIVPAVRTFSPLSRQAMDKQGLDSEIGRWEQVPGRGVRETSPAAVVADPVVLLSASEPPGGRGTEPPPPAASAPDAVDEGSVLDEARRIYASGLGYPVEALLPDADLEAELGVDSVKQTELFSRLLKGYDLAVPGATPRPTDYPTLRAVARFVSDFVARQQSRGGGK</sequence>
<dbReference type="GO" id="GO:0016746">
    <property type="term" value="F:acyltransferase activity"/>
    <property type="evidence" value="ECO:0007669"/>
    <property type="project" value="UniProtKB-KW"/>
</dbReference>
<gene>
    <name evidence="5" type="ORF">GCM10022254_23790</name>
</gene>
<dbReference type="PANTHER" id="PTHR43775">
    <property type="entry name" value="FATTY ACID SYNTHASE"/>
    <property type="match status" value="1"/>
</dbReference>
<proteinExistence type="predicted"/>
<evidence type="ECO:0000259" key="4">
    <source>
        <dbReference type="PROSITE" id="PS50075"/>
    </source>
</evidence>
<dbReference type="InterPro" id="IPR036736">
    <property type="entry name" value="ACP-like_sf"/>
</dbReference>
<evidence type="ECO:0000256" key="2">
    <source>
        <dbReference type="ARBA" id="ARBA00022553"/>
    </source>
</evidence>